<organism evidence="1">
    <name type="scientific">Nocardia globerula</name>
    <dbReference type="NCBI Taxonomy" id="1818"/>
    <lineage>
        <taxon>Bacteria</taxon>
        <taxon>Bacillati</taxon>
        <taxon>Actinomycetota</taxon>
        <taxon>Actinomycetes</taxon>
        <taxon>Mycobacteriales</taxon>
        <taxon>Nocardiaceae</taxon>
        <taxon>Nocardia</taxon>
    </lineage>
</organism>
<protein>
    <submittedName>
        <fullName evidence="1">Uncharacterized protein</fullName>
    </submittedName>
</protein>
<accession>A0A652YNE0</accession>
<dbReference type="EMBL" id="VNIQ01000005">
    <property type="protein sequence ID" value="TYQ03117.1"/>
    <property type="molecule type" value="Genomic_DNA"/>
</dbReference>
<sequence>MVNLIQIAPKNTPTFAMSRQKAAELLGISVDSVAFLLKSRYLPDLDAGRLITMANQPWMYTDGDYPVLQQGASELAPKKLVPPRKYIGESAAHSDAECVEANQGVWAGFNVDHVLAARFLPVTLRKFPVSVLQIHEANRGDEEKVSFVATLAGRVRELGAPSLNYIDPSLSAEDQAIVAALLTSRSTSTVPGPCGKLKQPNA</sequence>
<reference evidence="1" key="1">
    <citation type="submission" date="2019-07" db="EMBL/GenBank/DDBJ databases">
        <title>Genomic Encyclopedia of Type Strains, Phase IV (KMG-IV): sequencing the most valuable type-strain genomes for metagenomic binning, comparative biology and taxonomic classification.</title>
        <authorList>
            <person name="Goeker M."/>
        </authorList>
    </citation>
    <scope>NUCLEOTIDE SEQUENCE</scope>
    <source>
        <strain evidence="1">DSM 44596</strain>
    </source>
</reference>
<comment type="caution">
    <text evidence="1">The sequence shown here is derived from an EMBL/GenBank/DDBJ whole genome shotgun (WGS) entry which is preliminary data.</text>
</comment>
<evidence type="ECO:0000313" key="1">
    <source>
        <dbReference type="EMBL" id="TYQ03117.1"/>
    </source>
</evidence>
<proteinExistence type="predicted"/>
<name>A0A652YNE0_NOCGL</name>
<dbReference type="AlphaFoldDB" id="A0A652YNE0"/>
<gene>
    <name evidence="1" type="ORF">FNL38_105267</name>
</gene>